<gene>
    <name evidence="7" type="ORF">AB5J48_09085</name>
</gene>
<dbReference type="GO" id="GO:0016787">
    <property type="term" value="F:hydrolase activity"/>
    <property type="evidence" value="ECO:0007669"/>
    <property type="project" value="UniProtKB-KW"/>
</dbReference>
<dbReference type="InterPro" id="IPR036866">
    <property type="entry name" value="RibonucZ/Hydroxyglut_hydro"/>
</dbReference>
<dbReference type="SMART" id="SM00849">
    <property type="entry name" value="Lactamase_B"/>
    <property type="match status" value="1"/>
</dbReference>
<sequence length="233" mass="25100">MRLYLLRLGTIPRLGAPVAAYLIRTDEGRTVLVDSGAPPGGLPGGAPAVEAGEGQDLVTALAGAGVRPEDVDTVVCSHFDPDHVGGHASFPAAEFVVQREHWDLARSGTVPRLTASRPLWDVPGLRYRTVEGDTELLPGIELIASGGHVPGHQSVLVRLERTGAVLLAVDAIPMSTALDPERRPVLPFDLDEKELRESTRRLVDLARAENALIVHGHDAEQWRTLRVAPAYYD</sequence>
<proteinExistence type="inferred from homology"/>
<dbReference type="SUPFAM" id="SSF56281">
    <property type="entry name" value="Metallo-hydrolase/oxidoreductase"/>
    <property type="match status" value="1"/>
</dbReference>
<name>A0AB39NKC5_9ACTN</name>
<evidence type="ECO:0000313" key="7">
    <source>
        <dbReference type="EMBL" id="XDQ18296.1"/>
    </source>
</evidence>
<evidence type="ECO:0000256" key="1">
    <source>
        <dbReference type="ARBA" id="ARBA00001947"/>
    </source>
</evidence>
<comment type="cofactor">
    <cofactor evidence="1">
        <name>Zn(2+)</name>
        <dbReference type="ChEBI" id="CHEBI:29105"/>
    </cofactor>
</comment>
<dbReference type="EMBL" id="CP163433">
    <property type="protein sequence ID" value="XDQ18296.1"/>
    <property type="molecule type" value="Genomic_DNA"/>
</dbReference>
<dbReference type="AlphaFoldDB" id="A0AB39NKC5"/>
<evidence type="ECO:0000256" key="3">
    <source>
        <dbReference type="ARBA" id="ARBA00022723"/>
    </source>
</evidence>
<dbReference type="GO" id="GO:0046872">
    <property type="term" value="F:metal ion binding"/>
    <property type="evidence" value="ECO:0007669"/>
    <property type="project" value="UniProtKB-KW"/>
</dbReference>
<keyword evidence="5" id="KW-0862">Zinc</keyword>
<dbReference type="RefSeq" id="WP_189482939.1">
    <property type="nucleotide sequence ID" value="NZ_CP163433.1"/>
</dbReference>
<comment type="similarity">
    <text evidence="2">Belongs to the metallo-beta-lactamase superfamily.</text>
</comment>
<evidence type="ECO:0000256" key="5">
    <source>
        <dbReference type="ARBA" id="ARBA00022833"/>
    </source>
</evidence>
<protein>
    <submittedName>
        <fullName evidence="7">N-acyl homoserine lactonase family protein</fullName>
    </submittedName>
</protein>
<feature type="domain" description="Metallo-beta-lactamase" evidence="6">
    <location>
        <begin position="17"/>
        <end position="217"/>
    </location>
</feature>
<evidence type="ECO:0000256" key="4">
    <source>
        <dbReference type="ARBA" id="ARBA00022801"/>
    </source>
</evidence>
<reference evidence="7" key="1">
    <citation type="submission" date="2024-07" db="EMBL/GenBank/DDBJ databases">
        <authorList>
            <person name="Yu S.T."/>
        </authorList>
    </citation>
    <scope>NUCLEOTIDE SEQUENCE</scope>
    <source>
        <strain evidence="7">R17</strain>
    </source>
</reference>
<keyword evidence="4" id="KW-0378">Hydrolase</keyword>
<dbReference type="InterPro" id="IPR051013">
    <property type="entry name" value="MBL_superfamily_lactonases"/>
</dbReference>
<dbReference type="GeneID" id="303249592"/>
<dbReference type="PANTHER" id="PTHR42978">
    <property type="entry name" value="QUORUM-QUENCHING LACTONASE YTNP-RELATED-RELATED"/>
    <property type="match status" value="1"/>
</dbReference>
<dbReference type="Pfam" id="PF00753">
    <property type="entry name" value="Lactamase_B"/>
    <property type="match status" value="1"/>
</dbReference>
<organism evidence="7">
    <name type="scientific">Streptomyces sp. R17</name>
    <dbReference type="NCBI Taxonomy" id="3238626"/>
    <lineage>
        <taxon>Bacteria</taxon>
        <taxon>Bacillati</taxon>
        <taxon>Actinomycetota</taxon>
        <taxon>Actinomycetes</taxon>
        <taxon>Kitasatosporales</taxon>
        <taxon>Streptomycetaceae</taxon>
        <taxon>Streptomyces</taxon>
    </lineage>
</organism>
<dbReference type="Gene3D" id="3.60.15.10">
    <property type="entry name" value="Ribonuclease Z/Hydroxyacylglutathione hydrolase-like"/>
    <property type="match status" value="1"/>
</dbReference>
<dbReference type="PANTHER" id="PTHR42978:SF7">
    <property type="entry name" value="METALLO-HYDROLASE RV2300C-RELATED"/>
    <property type="match status" value="1"/>
</dbReference>
<evidence type="ECO:0000256" key="2">
    <source>
        <dbReference type="ARBA" id="ARBA00007749"/>
    </source>
</evidence>
<evidence type="ECO:0000259" key="6">
    <source>
        <dbReference type="SMART" id="SM00849"/>
    </source>
</evidence>
<dbReference type="InterPro" id="IPR001279">
    <property type="entry name" value="Metallo-B-lactamas"/>
</dbReference>
<accession>A0AB39NKC5</accession>
<dbReference type="CDD" id="cd07729">
    <property type="entry name" value="AHL_lactonase_MBL-fold"/>
    <property type="match status" value="1"/>
</dbReference>
<keyword evidence="3" id="KW-0479">Metal-binding</keyword>